<evidence type="ECO:0000256" key="1">
    <source>
        <dbReference type="SAM" id="Phobius"/>
    </source>
</evidence>
<accession>A0A972VTP4</accession>
<comment type="caution">
    <text evidence="2">The sequence shown here is derived from an EMBL/GenBank/DDBJ whole genome shotgun (WGS) entry which is preliminary data.</text>
</comment>
<gene>
    <name evidence="2" type="ORF">HQ497_01855</name>
</gene>
<proteinExistence type="predicted"/>
<keyword evidence="1" id="KW-0472">Membrane</keyword>
<feature type="transmembrane region" description="Helical" evidence="1">
    <location>
        <begin position="48"/>
        <end position="66"/>
    </location>
</feature>
<feature type="transmembrane region" description="Helical" evidence="1">
    <location>
        <begin position="248"/>
        <end position="274"/>
    </location>
</feature>
<feature type="transmembrane region" description="Helical" evidence="1">
    <location>
        <begin position="188"/>
        <end position="209"/>
    </location>
</feature>
<dbReference type="Proteomes" id="UP000754644">
    <property type="component" value="Unassembled WGS sequence"/>
</dbReference>
<sequence length="286" mass="31116">MRALAEFVMRGRLQAMAVCVGLALLPLGHWFSAAIVCLVLLRKGVNEGLMLLLLACIPLIGLYVTTGDPGPLMGLMGMVCLASILRSTQSWALVLGAVVVVAGASSLIFELLVAEDLTMLVEWYLKLTADGSAQQTDSVETQQLTRQVIMGLFAMGQAYAMIGFLVLARSWQSQLYHPGGLQTEFHQLRMPAPLAAGIVVLLLVCVVIGTPQALRWVPLLTVPLVMAAIGLVHWLVAMKGLSGHWLGGFYVVLIIMYQLVSPLLASLALMDSWFELRKKFRSDREV</sequence>
<name>A0A972VTP4_9GAMM</name>
<organism evidence="2 3">
    <name type="scientific">SAR86 cluster bacterium</name>
    <dbReference type="NCBI Taxonomy" id="2030880"/>
    <lineage>
        <taxon>Bacteria</taxon>
        <taxon>Pseudomonadati</taxon>
        <taxon>Pseudomonadota</taxon>
        <taxon>Gammaproteobacteria</taxon>
        <taxon>SAR86 cluster</taxon>
    </lineage>
</organism>
<evidence type="ECO:0008006" key="4">
    <source>
        <dbReference type="Google" id="ProtNLM"/>
    </source>
</evidence>
<keyword evidence="1" id="KW-1133">Transmembrane helix</keyword>
<feature type="transmembrane region" description="Helical" evidence="1">
    <location>
        <begin position="15"/>
        <end position="41"/>
    </location>
</feature>
<evidence type="ECO:0000313" key="3">
    <source>
        <dbReference type="Proteomes" id="UP000754644"/>
    </source>
</evidence>
<dbReference type="AlphaFoldDB" id="A0A972VTP4"/>
<dbReference type="EMBL" id="JABMOJ010000065">
    <property type="protein sequence ID" value="NQV64084.1"/>
    <property type="molecule type" value="Genomic_DNA"/>
</dbReference>
<reference evidence="2" key="1">
    <citation type="submission" date="2020-05" db="EMBL/GenBank/DDBJ databases">
        <title>Sulfur intermediates as new biogeochemical hubs in an aquatic model microbial ecosystem.</title>
        <authorList>
            <person name="Vigneron A."/>
        </authorList>
    </citation>
    <scope>NUCLEOTIDE SEQUENCE</scope>
    <source>
        <strain evidence="2">Bin.250</strain>
    </source>
</reference>
<feature type="transmembrane region" description="Helical" evidence="1">
    <location>
        <begin position="148"/>
        <end position="168"/>
    </location>
</feature>
<keyword evidence="1" id="KW-0812">Transmembrane</keyword>
<protein>
    <recommendedName>
        <fullName evidence="4">DUF2232 domain-containing protein</fullName>
    </recommendedName>
</protein>
<feature type="transmembrane region" description="Helical" evidence="1">
    <location>
        <begin position="91"/>
        <end position="113"/>
    </location>
</feature>
<feature type="transmembrane region" description="Helical" evidence="1">
    <location>
        <begin position="216"/>
        <end position="236"/>
    </location>
</feature>
<evidence type="ECO:0000313" key="2">
    <source>
        <dbReference type="EMBL" id="NQV64084.1"/>
    </source>
</evidence>